<reference evidence="2 3" key="1">
    <citation type="journal article" date="2019" name="Genome Biol. Evol.">
        <title>Nanopore Sequencing Significantly Improves Genome Assembly of the Protozoan Parasite Trypanosoma cruzi.</title>
        <authorList>
            <person name="Diaz-Viraque F."/>
            <person name="Pita S."/>
            <person name="Greif G."/>
            <person name="de Souza R.C.M."/>
            <person name="Iraola G."/>
            <person name="Robello C."/>
        </authorList>
    </citation>
    <scope>NUCLEOTIDE SEQUENCE [LARGE SCALE GENOMIC DNA]</scope>
    <source>
        <strain evidence="2 3">Berenice</strain>
    </source>
</reference>
<comment type="caution">
    <text evidence="2">The sequence shown here is derived from an EMBL/GenBank/DDBJ whole genome shotgun (WGS) entry which is preliminary data.</text>
</comment>
<gene>
    <name evidence="2" type="ORF">ECC02_005605</name>
</gene>
<protein>
    <submittedName>
        <fullName evidence="2">Uncharacterized protein</fullName>
    </submittedName>
</protein>
<keyword evidence="1" id="KW-1133">Transmembrane helix</keyword>
<name>A0A7J6Y433_TRYCR</name>
<evidence type="ECO:0000313" key="2">
    <source>
        <dbReference type="EMBL" id="KAF5221363.1"/>
    </source>
</evidence>
<feature type="transmembrane region" description="Helical" evidence="1">
    <location>
        <begin position="74"/>
        <end position="92"/>
    </location>
</feature>
<sequence>MCSRSLTVCTRCWWTKKRNWILRRSSVKAMLCHAFTALRVSVQGTRALKPSARGSRFSILSSFVRTHTNTHERGGVIFFLIILLLLVLVVVLRQPSHAAWNDGNESNGPRKEEKKIYIHIKEKRKKEQWDGLILCFFLFFVVVVVVAFFWTVLLFFLLVSIVAAGGGVVAGRCSDARSNMSVGIYSLKAETNASSTGGSRGPNKMRRLPAIQLDSWEFRKHAREGSVMPNALVASDVDGDGVEEIVVGTTEGQILVVKPDHRMPIFSRTLAATISIVLYSATYRRLVLVTLEGTCEVTEGFLSGGCKFPPSASSSALQSKGQCDWGLPPSLEPSSHMNHSWGGHDEGKKSNPPSTSSHVFCVVPNCTCGDITAEVGGTTIFLGAHNCIYVYSLTTDGEFLGSLLLQAPVTSMKCFTVPFATEGHLRIINAPLFPCRNAAAAPQTTFDGSTPRNDAVFIGSSTQTVAGATLLLVSCSERLVLLNASSQDVKEWGGSGNLRCVATQECPLGNFPLTGGPNIHTAYSSSFYTTDVLNPYEVTGTRRTPLQPLWQCSMSRTSEMQQRQRWPLKSSMDEGHTQSGFFDLSTVSRPVSSPDTCNMVPREELLLSPRRQQLQRGVSATAAAGALLNYKEDSETALDLLENDLPVSFAVDVAVSKNKLQFAIVSEDGRWLILEMSSACGEGSIGTVPRTLSTKQHENGNEYPPNKWVSATIVCLASGYLKPQWFLSCVCNFCVRQDEFFTVFLSTEGNCYLVDSNGEISESRLGADASSFTILKGGFMGNPVHPAWASSNCATTTMPTGVSSALVRDFTELPQEQQQPSLLRASSGRGVCLVCVTLDEVVISSVGSELFLSAQQSSVSLAVSRGLNFAGGDGIHGWNETCSGCGITAEGGAHFIDDMDEREEELMLQLGTALLEAEGYADPTALFSPEERRFAARMLCAAGYTEWEWELLWQMDAELSE</sequence>
<dbReference type="VEuPathDB" id="TriTrypDB:ECC02_005605"/>
<dbReference type="EMBL" id="JABDHM010000038">
    <property type="protein sequence ID" value="KAF5221363.1"/>
    <property type="molecule type" value="Genomic_DNA"/>
</dbReference>
<organism evidence="2 3">
    <name type="scientific">Trypanosoma cruzi</name>
    <dbReference type="NCBI Taxonomy" id="5693"/>
    <lineage>
        <taxon>Eukaryota</taxon>
        <taxon>Discoba</taxon>
        <taxon>Euglenozoa</taxon>
        <taxon>Kinetoplastea</taxon>
        <taxon>Metakinetoplastina</taxon>
        <taxon>Trypanosomatida</taxon>
        <taxon>Trypanosomatidae</taxon>
        <taxon>Trypanosoma</taxon>
        <taxon>Schizotrypanum</taxon>
    </lineage>
</organism>
<dbReference type="AlphaFoldDB" id="A0A7J6Y433"/>
<dbReference type="Proteomes" id="UP000583944">
    <property type="component" value="Unassembled WGS sequence"/>
</dbReference>
<proteinExistence type="predicted"/>
<evidence type="ECO:0000313" key="3">
    <source>
        <dbReference type="Proteomes" id="UP000583944"/>
    </source>
</evidence>
<dbReference type="VEuPathDB" id="TriTrypDB:BCY84_01655"/>
<feature type="transmembrane region" description="Helical" evidence="1">
    <location>
        <begin position="131"/>
        <end position="164"/>
    </location>
</feature>
<accession>A0A7J6Y433</accession>
<keyword evidence="1" id="KW-0472">Membrane</keyword>
<keyword evidence="1" id="KW-0812">Transmembrane</keyword>
<evidence type="ECO:0000256" key="1">
    <source>
        <dbReference type="SAM" id="Phobius"/>
    </source>
</evidence>